<comment type="caution">
    <text evidence="2">The sequence shown here is derived from an EMBL/GenBank/DDBJ whole genome shotgun (WGS) entry which is preliminary data.</text>
</comment>
<accession>A0ABQ8SRJ8</accession>
<feature type="compositionally biased region" description="Basic residues" evidence="1">
    <location>
        <begin position="1"/>
        <end position="11"/>
    </location>
</feature>
<keyword evidence="3" id="KW-1185">Reference proteome</keyword>
<evidence type="ECO:0000313" key="2">
    <source>
        <dbReference type="EMBL" id="KAJ4436826.1"/>
    </source>
</evidence>
<dbReference type="EMBL" id="JAJSOF020000021">
    <property type="protein sequence ID" value="KAJ4436826.1"/>
    <property type="molecule type" value="Genomic_DNA"/>
</dbReference>
<reference evidence="2 3" key="1">
    <citation type="journal article" date="2022" name="Allergy">
        <title>Genome assembly and annotation of Periplaneta americana reveal a comprehensive cockroach allergen profile.</title>
        <authorList>
            <person name="Wang L."/>
            <person name="Xiong Q."/>
            <person name="Saelim N."/>
            <person name="Wang L."/>
            <person name="Nong W."/>
            <person name="Wan A.T."/>
            <person name="Shi M."/>
            <person name="Liu X."/>
            <person name="Cao Q."/>
            <person name="Hui J.H.L."/>
            <person name="Sookrung N."/>
            <person name="Leung T.F."/>
            <person name="Tungtrongchitr A."/>
            <person name="Tsui S.K.W."/>
        </authorList>
    </citation>
    <scope>NUCLEOTIDE SEQUENCE [LARGE SCALE GENOMIC DNA]</scope>
    <source>
        <strain evidence="2">PWHHKU_190912</strain>
    </source>
</reference>
<name>A0ABQ8SRJ8_PERAM</name>
<feature type="region of interest" description="Disordered" evidence="1">
    <location>
        <begin position="1"/>
        <end position="22"/>
    </location>
</feature>
<evidence type="ECO:0000313" key="3">
    <source>
        <dbReference type="Proteomes" id="UP001148838"/>
    </source>
</evidence>
<dbReference type="Proteomes" id="UP001148838">
    <property type="component" value="Unassembled WGS sequence"/>
</dbReference>
<organism evidence="2 3">
    <name type="scientific">Periplaneta americana</name>
    <name type="common">American cockroach</name>
    <name type="synonym">Blatta americana</name>
    <dbReference type="NCBI Taxonomy" id="6978"/>
    <lineage>
        <taxon>Eukaryota</taxon>
        <taxon>Metazoa</taxon>
        <taxon>Ecdysozoa</taxon>
        <taxon>Arthropoda</taxon>
        <taxon>Hexapoda</taxon>
        <taxon>Insecta</taxon>
        <taxon>Pterygota</taxon>
        <taxon>Neoptera</taxon>
        <taxon>Polyneoptera</taxon>
        <taxon>Dictyoptera</taxon>
        <taxon>Blattodea</taxon>
        <taxon>Blattoidea</taxon>
        <taxon>Blattidae</taxon>
        <taxon>Blattinae</taxon>
        <taxon>Periplaneta</taxon>
    </lineage>
</organism>
<evidence type="ECO:0000256" key="1">
    <source>
        <dbReference type="SAM" id="MobiDB-lite"/>
    </source>
</evidence>
<gene>
    <name evidence="2" type="ORF">ANN_16958</name>
</gene>
<proteinExistence type="predicted"/>
<protein>
    <submittedName>
        <fullName evidence="2">Uncharacterized protein</fullName>
    </submittedName>
</protein>
<sequence>MESSRLRRLGRNGRNEERPLSKMYKRCPGGRRCISRPRKIWFENTEENEREMAIIIWVDELRTEKMVHSLVEGN</sequence>